<evidence type="ECO:0000256" key="4">
    <source>
        <dbReference type="ARBA" id="ARBA00023203"/>
    </source>
</evidence>
<evidence type="ECO:0000313" key="7">
    <source>
        <dbReference type="EMBL" id="TID17482.1"/>
    </source>
</evidence>
<dbReference type="Gene3D" id="3.30.1460.20">
    <property type="match status" value="2"/>
</dbReference>
<keyword evidence="5" id="KW-0206">Cytoskeleton</keyword>
<evidence type="ECO:0000256" key="3">
    <source>
        <dbReference type="ARBA" id="ARBA00022490"/>
    </source>
</evidence>
<keyword evidence="4" id="KW-0009">Actin-binding</keyword>
<proteinExistence type="inferred from homology"/>
<comment type="subcellular location">
    <subcellularLocation>
        <location evidence="1">Cytoplasm</location>
        <location evidence="1">Cytoskeleton</location>
    </subcellularLocation>
</comment>
<reference evidence="7 8" key="1">
    <citation type="submission" date="2019-04" db="EMBL/GenBank/DDBJ databases">
        <title>High contiguity whole genome sequence and gene annotation resource for two Venturia nashicola isolates.</title>
        <authorList>
            <person name="Prokchorchik M."/>
            <person name="Won K."/>
            <person name="Lee Y."/>
            <person name="Choi E.D."/>
            <person name="Segonzac C."/>
            <person name="Sohn K.H."/>
        </authorList>
    </citation>
    <scope>NUCLEOTIDE SEQUENCE [LARGE SCALE GENOMIC DNA]</scope>
    <source>
        <strain evidence="7 8">PRI2</strain>
    </source>
</reference>
<evidence type="ECO:0000256" key="2">
    <source>
        <dbReference type="ARBA" id="ARBA00007192"/>
    </source>
</evidence>
<comment type="similarity">
    <text evidence="2">Belongs to the ARPC2 family.</text>
</comment>
<keyword evidence="8" id="KW-1185">Reference proteome</keyword>
<keyword evidence="3" id="KW-0963">Cytoplasm</keyword>
<feature type="compositionally biased region" description="Acidic residues" evidence="6">
    <location>
        <begin position="566"/>
        <end position="586"/>
    </location>
</feature>
<dbReference type="PANTHER" id="PTHR12058">
    <property type="entry name" value="ARP2/3 COMPLEX 34 KDA SUBUNIT"/>
    <property type="match status" value="1"/>
</dbReference>
<dbReference type="GO" id="GO:0030041">
    <property type="term" value="P:actin filament polymerization"/>
    <property type="evidence" value="ECO:0007669"/>
    <property type="project" value="InterPro"/>
</dbReference>
<dbReference type="AlphaFoldDB" id="A0A4Z1NNE0"/>
<evidence type="ECO:0000256" key="1">
    <source>
        <dbReference type="ARBA" id="ARBA00004245"/>
    </source>
</evidence>
<protein>
    <submittedName>
        <fullName evidence="7">P34-Arc-domain-containing protein</fullName>
    </submittedName>
</protein>
<comment type="caution">
    <text evidence="7">The sequence shown here is derived from an EMBL/GenBank/DDBJ whole genome shotgun (WGS) entry which is preliminary data.</text>
</comment>
<dbReference type="GO" id="GO:0005885">
    <property type="term" value="C:Arp2/3 protein complex"/>
    <property type="evidence" value="ECO:0007669"/>
    <property type="project" value="InterPro"/>
</dbReference>
<dbReference type="PANTHER" id="PTHR12058:SF0">
    <property type="entry name" value="ACTIN-RELATED PROTEIN 2_3 COMPLEX SUBUNIT 2"/>
    <property type="match status" value="1"/>
</dbReference>
<evidence type="ECO:0000256" key="5">
    <source>
        <dbReference type="ARBA" id="ARBA00023212"/>
    </source>
</evidence>
<evidence type="ECO:0000256" key="6">
    <source>
        <dbReference type="SAM" id="MobiDB-lite"/>
    </source>
</evidence>
<dbReference type="GO" id="GO:0034314">
    <property type="term" value="P:Arp2/3 complex-mediated actin nucleation"/>
    <property type="evidence" value="ECO:0007669"/>
    <property type="project" value="InterPro"/>
</dbReference>
<gene>
    <name evidence="7" type="ORF">E6O75_ATG08228</name>
</gene>
<dbReference type="FunFam" id="3.30.1460.20:FF:000005">
    <property type="entry name" value="Arp2/3 complex 34 kDa subunit"/>
    <property type="match status" value="1"/>
</dbReference>
<dbReference type="GO" id="GO:0005200">
    <property type="term" value="F:structural constituent of cytoskeleton"/>
    <property type="evidence" value="ECO:0007669"/>
    <property type="project" value="TreeGrafter"/>
</dbReference>
<feature type="region of interest" description="Disordered" evidence="6">
    <location>
        <begin position="560"/>
        <end position="586"/>
    </location>
</feature>
<sequence length="692" mass="79197">MLLLDYQNVLIESLLTERFSAGASPVSIDQVVSDFDGVTFHISTPEGKTKIVISIAIKCFNELVQYGAQSVLEREYGPYIIAPEQGYDFSIQVDLESLPEEQDAKDDLVRRISLLKRNAMAAPFEQAFDEFEALKEEAAKYTSESAPQGVREGGTVRAIHYRDTEAIFIKASHDRVTVIFSTIFTDETDRVFGKVFLQEFVDARRRAIQNAPQVLFRDEPPLELQGLPGVTAGKGDVGYVTFVLFPRHLTKQRREEVISHIQTFRDYFHYHIKASKAYIHSRMRRRTADFLQTVIPFMSPTYVDPRDSNWLGHRIYDTLHSRTDSIWTYFHNFEGGWETWAQFEIATALTQATQGIVKVAHDAFLYETVAAAVVREEDYPEQPIIVPGPFSKVSDEAAKERKKIIEQLLQKLDQKVNQDLDQELNEELAQTKKEKLKTAKGKSKITAKQGSSLTKKTITKGNPSKVTKGKHRNVAKAPKTQRSDFTLSASTDELREVNTVELKCRTNKESDADFVGRVRQDIEKIRGATWDRRAGENADDKTKLSVWIVAISIDRTEDGGERVYEEDGEVDEEREEASGEYEDTIEEDKELVEEGEDTTGVAEPPTIDDTMYALAQKKGISWNVVDLTTDKRMKIWTYEFRIRTSFLNSLFSYSRAWQMHHDADRGRFQRQIDDNSVYYPDEMMEHGDMMEE</sequence>
<dbReference type="InterPro" id="IPR007188">
    <property type="entry name" value="ARPC2"/>
</dbReference>
<name>A0A4Z1NNE0_9PEZI</name>
<feature type="compositionally biased region" description="Polar residues" evidence="6">
    <location>
        <begin position="446"/>
        <end position="465"/>
    </location>
</feature>
<dbReference type="InterPro" id="IPR034666">
    <property type="entry name" value="ARPC2/4"/>
</dbReference>
<dbReference type="SUPFAM" id="SSF69645">
    <property type="entry name" value="Arp2/3 complex subunits"/>
    <property type="match status" value="2"/>
</dbReference>
<dbReference type="Proteomes" id="UP000298493">
    <property type="component" value="Unassembled WGS sequence"/>
</dbReference>
<accession>A0A4Z1NNE0</accession>
<feature type="region of interest" description="Disordered" evidence="6">
    <location>
        <begin position="440"/>
        <end position="480"/>
    </location>
</feature>
<dbReference type="FunFam" id="3.30.1460.20:FF:000003">
    <property type="entry name" value="Arp2/3 complex 34 kDa subunit"/>
    <property type="match status" value="1"/>
</dbReference>
<dbReference type="STRING" id="86259.A0A4Z1NNE0"/>
<organism evidence="7 8">
    <name type="scientific">Venturia nashicola</name>
    <dbReference type="NCBI Taxonomy" id="86259"/>
    <lineage>
        <taxon>Eukaryota</taxon>
        <taxon>Fungi</taxon>
        <taxon>Dikarya</taxon>
        <taxon>Ascomycota</taxon>
        <taxon>Pezizomycotina</taxon>
        <taxon>Dothideomycetes</taxon>
        <taxon>Pleosporomycetidae</taxon>
        <taxon>Venturiales</taxon>
        <taxon>Venturiaceae</taxon>
        <taxon>Venturia</taxon>
    </lineage>
</organism>
<evidence type="ECO:0000313" key="8">
    <source>
        <dbReference type="Proteomes" id="UP000298493"/>
    </source>
</evidence>
<dbReference type="GO" id="GO:0051015">
    <property type="term" value="F:actin filament binding"/>
    <property type="evidence" value="ECO:0007669"/>
    <property type="project" value="TreeGrafter"/>
</dbReference>
<dbReference type="Pfam" id="PF04045">
    <property type="entry name" value="P34-Arc"/>
    <property type="match status" value="1"/>
</dbReference>
<dbReference type="EMBL" id="SNSC02000016">
    <property type="protein sequence ID" value="TID17482.1"/>
    <property type="molecule type" value="Genomic_DNA"/>
</dbReference>